<protein>
    <submittedName>
        <fullName evidence="1">Uncharacterized protein</fullName>
    </submittedName>
</protein>
<dbReference type="STRING" id="504798.SAMN05421871_102734"/>
<sequence>MALTTAEIETRIRSAYFQLARKRQDWVGMVALRALLTDISRDEIDDTLRHMSRTDGRRVFLAPESCQIDLTQADRDAAVRFGGDDNHLLVILPD</sequence>
<evidence type="ECO:0000313" key="2">
    <source>
        <dbReference type="Proteomes" id="UP000199651"/>
    </source>
</evidence>
<dbReference type="EMBL" id="FNJB01000003">
    <property type="protein sequence ID" value="SDO50301.1"/>
    <property type="molecule type" value="Genomic_DNA"/>
</dbReference>
<dbReference type="OrthoDB" id="3822696at2"/>
<keyword evidence="2" id="KW-1185">Reference proteome</keyword>
<evidence type="ECO:0000313" key="1">
    <source>
        <dbReference type="EMBL" id="SDO50301.1"/>
    </source>
</evidence>
<dbReference type="Proteomes" id="UP000199651">
    <property type="component" value="Unassembled WGS sequence"/>
</dbReference>
<dbReference type="RefSeq" id="WP_091372117.1">
    <property type="nucleotide sequence ID" value="NZ_FNDV01000002.1"/>
</dbReference>
<proteinExistence type="predicted"/>
<name>A0A1H0K3L9_9PSEU</name>
<organism evidence="1 2">
    <name type="scientific">Actinokineospora alba</name>
    <dbReference type="NCBI Taxonomy" id="504798"/>
    <lineage>
        <taxon>Bacteria</taxon>
        <taxon>Bacillati</taxon>
        <taxon>Actinomycetota</taxon>
        <taxon>Actinomycetes</taxon>
        <taxon>Pseudonocardiales</taxon>
        <taxon>Pseudonocardiaceae</taxon>
        <taxon>Actinokineospora</taxon>
    </lineage>
</organism>
<reference evidence="2" key="1">
    <citation type="submission" date="2016-10" db="EMBL/GenBank/DDBJ databases">
        <authorList>
            <person name="Varghese N."/>
            <person name="Submissions S."/>
        </authorList>
    </citation>
    <scope>NUCLEOTIDE SEQUENCE [LARGE SCALE GENOMIC DNA]</scope>
    <source>
        <strain evidence="2">IBRC-M 10655</strain>
    </source>
</reference>
<accession>A0A1H0K3L9</accession>
<gene>
    <name evidence="1" type="ORF">SAMN05192558_103315</name>
</gene>
<dbReference type="AlphaFoldDB" id="A0A1H0K3L9"/>